<feature type="transmembrane region" description="Helical" evidence="1">
    <location>
        <begin position="108"/>
        <end position="131"/>
    </location>
</feature>
<evidence type="ECO:0000313" key="3">
    <source>
        <dbReference type="Proteomes" id="UP000192738"/>
    </source>
</evidence>
<feature type="transmembrane region" description="Helical" evidence="1">
    <location>
        <begin position="137"/>
        <end position="161"/>
    </location>
</feature>
<organism evidence="2 3">
    <name type="scientific">Sporomusa malonica</name>
    <dbReference type="NCBI Taxonomy" id="112901"/>
    <lineage>
        <taxon>Bacteria</taxon>
        <taxon>Bacillati</taxon>
        <taxon>Bacillota</taxon>
        <taxon>Negativicutes</taxon>
        <taxon>Selenomonadales</taxon>
        <taxon>Sporomusaceae</taxon>
        <taxon>Sporomusa</taxon>
    </lineage>
</organism>
<dbReference type="Proteomes" id="UP000192738">
    <property type="component" value="Unassembled WGS sequence"/>
</dbReference>
<proteinExistence type="predicted"/>
<keyword evidence="1" id="KW-1133">Transmembrane helix</keyword>
<reference evidence="2 3" key="1">
    <citation type="submission" date="2017-04" db="EMBL/GenBank/DDBJ databases">
        <authorList>
            <person name="Afonso C.L."/>
            <person name="Miller P.J."/>
            <person name="Scott M.A."/>
            <person name="Spackman E."/>
            <person name="Goraichik I."/>
            <person name="Dimitrov K.M."/>
            <person name="Suarez D.L."/>
            <person name="Swayne D.E."/>
        </authorList>
    </citation>
    <scope>NUCLEOTIDE SEQUENCE [LARGE SCALE GENOMIC DNA]</scope>
    <source>
        <strain evidence="2 3">DSM 5090</strain>
    </source>
</reference>
<feature type="transmembrane region" description="Helical" evidence="1">
    <location>
        <begin position="78"/>
        <end position="101"/>
    </location>
</feature>
<sequence>MTKQEFLGKLEELLEKMPEVERKDILYDYEEHFQNGMTSGKSEAEIASSLGSPQAIAKEIMAGYHVAQATENVSVNNIARAVLATVSLGFINLVFVIGPLFGVMGVLFAFYAVAVVLVASPVLMLVAAGMPSEPTGILAWIFTSMVTVGAGSLLGIGMIFVTRWAGKVFLKYLQFNIRIIRGS</sequence>
<dbReference type="AlphaFoldDB" id="A0A1W2E2L0"/>
<gene>
    <name evidence="2" type="ORF">SAMN04488500_12012</name>
</gene>
<dbReference type="Pfam" id="PF22564">
    <property type="entry name" value="HAAS"/>
    <property type="match status" value="1"/>
</dbReference>
<keyword evidence="3" id="KW-1185">Reference proteome</keyword>
<keyword evidence="1" id="KW-0812">Transmembrane</keyword>
<evidence type="ECO:0000313" key="2">
    <source>
        <dbReference type="EMBL" id="SMD04051.1"/>
    </source>
</evidence>
<dbReference type="EMBL" id="FWXI01000020">
    <property type="protein sequence ID" value="SMD04051.1"/>
    <property type="molecule type" value="Genomic_DNA"/>
</dbReference>
<evidence type="ECO:0000256" key="1">
    <source>
        <dbReference type="SAM" id="Phobius"/>
    </source>
</evidence>
<keyword evidence="1" id="KW-0472">Membrane</keyword>
<dbReference type="OrthoDB" id="9804829at2"/>
<accession>A0A1W2E2L0</accession>
<dbReference type="RefSeq" id="WP_084577492.1">
    <property type="nucleotide sequence ID" value="NZ_CP155572.1"/>
</dbReference>
<dbReference type="STRING" id="112901.SAMN04488500_12012"/>
<protein>
    <submittedName>
        <fullName evidence="2">Uncharacterized membrane protein</fullName>
    </submittedName>
</protein>
<name>A0A1W2E2L0_9FIRM</name>